<comment type="caution">
    <text evidence="1">The sequence shown here is derived from an EMBL/GenBank/DDBJ whole genome shotgun (WGS) entry which is preliminary data.</text>
</comment>
<dbReference type="EMBL" id="RAPN01000005">
    <property type="protein sequence ID" value="RKD86041.1"/>
    <property type="molecule type" value="Genomic_DNA"/>
</dbReference>
<sequence>MKNYLRYIALFCLVALGCEDTYNPDLDQVENLVVIEALLTNDADVNYVKVRMTRNFYATESQEWVTGAAVTISDDGGNSWELSEESTGNFSIPFDAVPGTSYKIVVEAVGETYESGFETLPPVPTIDSMNVVADTITTYTYDSDGQPRAHEVTGMQIVADLPVSSGLKNYRFTFPRTLEYIVPPPDEMPSPPPVYSWINYGQSGIFPIEGPAEYGNETQLKDRQLLFLSNRIGDFVTQEKIDSSAYMVGWLVNMSVFGISEKTYNFYESVNAQLEADGKLFDPVYAQLEPNFECTSNSDVEVVGYFEVSSHLFQRFYAYVPYYSKNSYFHYVSAPAAIPASGQIKSTTPPEFWEDPYSD</sequence>
<evidence type="ECO:0000313" key="2">
    <source>
        <dbReference type="Proteomes" id="UP000283387"/>
    </source>
</evidence>
<dbReference type="RefSeq" id="WP_120275357.1">
    <property type="nucleotide sequence ID" value="NZ_RAPN01000005.1"/>
</dbReference>
<protein>
    <submittedName>
        <fullName evidence="1">Uncharacterized protein DUF4249</fullName>
    </submittedName>
</protein>
<accession>A0A419VV94</accession>
<gene>
    <name evidence="1" type="ORF">BC643_4357</name>
</gene>
<keyword evidence="2" id="KW-1185">Reference proteome</keyword>
<dbReference type="PROSITE" id="PS51257">
    <property type="entry name" value="PROKAR_LIPOPROTEIN"/>
    <property type="match status" value="1"/>
</dbReference>
<reference evidence="1 2" key="1">
    <citation type="submission" date="2018-09" db="EMBL/GenBank/DDBJ databases">
        <title>Genomic Encyclopedia of Archaeal and Bacterial Type Strains, Phase II (KMG-II): from individual species to whole genera.</title>
        <authorList>
            <person name="Goeker M."/>
        </authorList>
    </citation>
    <scope>NUCLEOTIDE SEQUENCE [LARGE SCALE GENOMIC DNA]</scope>
    <source>
        <strain evidence="1 2">DSM 27148</strain>
    </source>
</reference>
<name>A0A419VV94_9BACT</name>
<dbReference type="OrthoDB" id="1062680at2"/>
<dbReference type="InterPro" id="IPR025345">
    <property type="entry name" value="DUF4249"/>
</dbReference>
<proteinExistence type="predicted"/>
<dbReference type="AlphaFoldDB" id="A0A419VV94"/>
<dbReference type="Pfam" id="PF14054">
    <property type="entry name" value="DUF4249"/>
    <property type="match status" value="1"/>
</dbReference>
<organism evidence="1 2">
    <name type="scientific">Mangrovibacterium diazotrophicum</name>
    <dbReference type="NCBI Taxonomy" id="1261403"/>
    <lineage>
        <taxon>Bacteria</taxon>
        <taxon>Pseudomonadati</taxon>
        <taxon>Bacteroidota</taxon>
        <taxon>Bacteroidia</taxon>
        <taxon>Marinilabiliales</taxon>
        <taxon>Prolixibacteraceae</taxon>
        <taxon>Mangrovibacterium</taxon>
    </lineage>
</organism>
<dbReference type="Proteomes" id="UP000283387">
    <property type="component" value="Unassembled WGS sequence"/>
</dbReference>
<evidence type="ECO:0000313" key="1">
    <source>
        <dbReference type="EMBL" id="RKD86041.1"/>
    </source>
</evidence>